<proteinExistence type="predicted"/>
<reference evidence="1" key="1">
    <citation type="submission" date="2018-05" db="EMBL/GenBank/DDBJ databases">
        <authorList>
            <person name="Lanie J.A."/>
            <person name="Ng W.-L."/>
            <person name="Kazmierczak K.M."/>
            <person name="Andrzejewski T.M."/>
            <person name="Davidsen T.M."/>
            <person name="Wayne K.J."/>
            <person name="Tettelin H."/>
            <person name="Glass J.I."/>
            <person name="Rusch D."/>
            <person name="Podicherti R."/>
            <person name="Tsui H.-C.T."/>
            <person name="Winkler M.E."/>
        </authorList>
    </citation>
    <scope>NUCLEOTIDE SEQUENCE</scope>
</reference>
<gene>
    <name evidence="1" type="ORF">METZ01_LOCUS154495</name>
</gene>
<sequence length="233" mass="26120">MKKYFLVTLLILVAFWGCEEQVDELWNAGSDTEDDSDGEVSPIAGDWYADSIKEYPGTDCAGDSSTDIMSEDFIYSYNLWLQEDSTFGIYVDETVNLEELCNAFDGVWDGVTGCFIEDYNLTLSPVSMCSGIGYNEYNLGTGDCSQSTSVSGIWLTVPGTNDSLLTLTYDSFCRDSDGYTTRQETQSSCDSLENDWVTNKVDNIQYVITDSSQLILNYIENDTCEVFFLYLDE</sequence>
<dbReference type="EMBL" id="UINC01025660">
    <property type="protein sequence ID" value="SVB01641.1"/>
    <property type="molecule type" value="Genomic_DNA"/>
</dbReference>
<accession>A0A382AK49</accession>
<name>A0A382AK49_9ZZZZ</name>
<organism evidence="1">
    <name type="scientific">marine metagenome</name>
    <dbReference type="NCBI Taxonomy" id="408172"/>
    <lineage>
        <taxon>unclassified sequences</taxon>
        <taxon>metagenomes</taxon>
        <taxon>ecological metagenomes</taxon>
    </lineage>
</organism>
<evidence type="ECO:0000313" key="1">
    <source>
        <dbReference type="EMBL" id="SVB01641.1"/>
    </source>
</evidence>
<protein>
    <submittedName>
        <fullName evidence="1">Uncharacterized protein</fullName>
    </submittedName>
</protein>
<dbReference type="AlphaFoldDB" id="A0A382AK49"/>